<dbReference type="PANTHER" id="PTHR11941:SF27">
    <property type="entry name" value="ETHYLMALONYL-COA DECARBOXYLASE"/>
    <property type="match status" value="1"/>
</dbReference>
<evidence type="ECO:0000256" key="1">
    <source>
        <dbReference type="ARBA" id="ARBA00004514"/>
    </source>
</evidence>
<evidence type="ECO:0000256" key="10">
    <source>
        <dbReference type="ARBA" id="ARBA00042182"/>
    </source>
</evidence>
<dbReference type="GO" id="GO:0005829">
    <property type="term" value="C:cytosol"/>
    <property type="evidence" value="ECO:0007669"/>
    <property type="project" value="UniProtKB-SubCell"/>
</dbReference>
<dbReference type="InterPro" id="IPR018376">
    <property type="entry name" value="Enoyl-CoA_hyd/isom_CS"/>
</dbReference>
<comment type="similarity">
    <text evidence="2 13">Belongs to the enoyl-CoA hydratase/isomerase family.</text>
</comment>
<dbReference type="InterPro" id="IPR029045">
    <property type="entry name" value="ClpP/crotonase-like_dom_sf"/>
</dbReference>
<comment type="catalytic activity">
    <reaction evidence="11">
        <text>(S)-methylmalonyl-CoA + H(+) = propanoyl-CoA + CO2</text>
        <dbReference type="Rhea" id="RHEA:61340"/>
        <dbReference type="ChEBI" id="CHEBI:15378"/>
        <dbReference type="ChEBI" id="CHEBI:16526"/>
        <dbReference type="ChEBI" id="CHEBI:57327"/>
        <dbReference type="ChEBI" id="CHEBI:57392"/>
        <dbReference type="EC" id="4.1.1.94"/>
    </reaction>
    <physiologicalReaction direction="left-to-right" evidence="11">
        <dbReference type="Rhea" id="RHEA:61341"/>
    </physiologicalReaction>
</comment>
<dbReference type="PANTHER" id="PTHR11941">
    <property type="entry name" value="ENOYL-COA HYDRATASE-RELATED"/>
    <property type="match status" value="1"/>
</dbReference>
<evidence type="ECO:0000256" key="2">
    <source>
        <dbReference type="ARBA" id="ARBA00005254"/>
    </source>
</evidence>
<dbReference type="GO" id="GO:0004492">
    <property type="term" value="F:methyl/ethyl malonyl-CoA decarboxylase activity"/>
    <property type="evidence" value="ECO:0007669"/>
    <property type="project" value="UniProtKB-EC"/>
</dbReference>
<dbReference type="GO" id="GO:0006635">
    <property type="term" value="P:fatty acid beta-oxidation"/>
    <property type="evidence" value="ECO:0007669"/>
    <property type="project" value="TreeGrafter"/>
</dbReference>
<evidence type="ECO:0000313" key="14">
    <source>
        <dbReference type="EMBL" id="KAB8029071.1"/>
    </source>
</evidence>
<dbReference type="Pfam" id="PF00378">
    <property type="entry name" value="ECH_1"/>
    <property type="match status" value="1"/>
</dbReference>
<evidence type="ECO:0000256" key="7">
    <source>
        <dbReference type="ARBA" id="ARBA00038883"/>
    </source>
</evidence>
<evidence type="ECO:0000256" key="12">
    <source>
        <dbReference type="ARBA" id="ARBA00056546"/>
    </source>
</evidence>
<evidence type="ECO:0000256" key="9">
    <source>
        <dbReference type="ARBA" id="ARBA00042052"/>
    </source>
</evidence>
<evidence type="ECO:0000256" key="5">
    <source>
        <dbReference type="ARBA" id="ARBA00036343"/>
    </source>
</evidence>
<accession>A0A833JBT6</accession>
<gene>
    <name evidence="14" type="ORF">GCL57_11060</name>
</gene>
<comment type="subcellular location">
    <subcellularLocation>
        <location evidence="1">Cytoplasm</location>
        <location evidence="1">Cytosol</location>
    </subcellularLocation>
</comment>
<dbReference type="RefSeq" id="WP_152213412.1">
    <property type="nucleotide sequence ID" value="NZ_WFLN01000008.1"/>
</dbReference>
<evidence type="ECO:0000256" key="6">
    <source>
        <dbReference type="ARBA" id="ARBA00036541"/>
    </source>
</evidence>
<evidence type="ECO:0000256" key="11">
    <source>
        <dbReference type="ARBA" id="ARBA00047446"/>
    </source>
</evidence>
<evidence type="ECO:0000256" key="4">
    <source>
        <dbReference type="ARBA" id="ARBA00023239"/>
    </source>
</evidence>
<reference evidence="14 15" key="1">
    <citation type="submission" date="2019-10" db="EMBL/GenBank/DDBJ databases">
        <title>New genus of Silvanigrellaceae.</title>
        <authorList>
            <person name="Pitt A."/>
            <person name="Hahn M.W."/>
        </authorList>
    </citation>
    <scope>NUCLEOTIDE SEQUENCE [LARGE SCALE GENOMIC DNA]</scope>
    <source>
        <strain evidence="14 15">33A1-SZDP</strain>
    </source>
</reference>
<dbReference type="CDD" id="cd06558">
    <property type="entry name" value="crotonase-like"/>
    <property type="match status" value="1"/>
</dbReference>
<evidence type="ECO:0000256" key="3">
    <source>
        <dbReference type="ARBA" id="ARBA00022490"/>
    </source>
</evidence>
<protein>
    <recommendedName>
        <fullName evidence="8">Ethylmalonyl-CoA decarboxylase</fullName>
        <ecNumber evidence="7">4.1.1.94</ecNumber>
    </recommendedName>
    <alternativeName>
        <fullName evidence="10">Enoyl-CoA hydratase domain-containing protein 1</fullName>
    </alternativeName>
    <alternativeName>
        <fullName evidence="9">Methylmalonyl-CoA decarboxylase</fullName>
    </alternativeName>
</protein>
<evidence type="ECO:0000256" key="13">
    <source>
        <dbReference type="RuleBase" id="RU003707"/>
    </source>
</evidence>
<dbReference type="AlphaFoldDB" id="A0A833JBT6"/>
<dbReference type="Proteomes" id="UP000442694">
    <property type="component" value="Unassembled WGS sequence"/>
</dbReference>
<dbReference type="EMBL" id="WFLN01000008">
    <property type="protein sequence ID" value="KAB8029071.1"/>
    <property type="molecule type" value="Genomic_DNA"/>
</dbReference>
<dbReference type="PROSITE" id="PS00166">
    <property type="entry name" value="ENOYL_COA_HYDRATASE"/>
    <property type="match status" value="1"/>
</dbReference>
<proteinExistence type="inferred from homology"/>
<comment type="caution">
    <text evidence="14">The sequence shown here is derived from an EMBL/GenBank/DDBJ whole genome shotgun (WGS) entry which is preliminary data.</text>
</comment>
<keyword evidence="4" id="KW-0456">Lyase</keyword>
<comment type="catalytic activity">
    <reaction evidence="5">
        <text>(2S)-ethylmalonyl-CoA + H(+) = butanoyl-CoA + CO2</text>
        <dbReference type="Rhea" id="RHEA:32131"/>
        <dbReference type="ChEBI" id="CHEBI:15378"/>
        <dbReference type="ChEBI" id="CHEBI:16526"/>
        <dbReference type="ChEBI" id="CHEBI:57371"/>
        <dbReference type="ChEBI" id="CHEBI:60909"/>
        <dbReference type="EC" id="4.1.1.94"/>
    </reaction>
    <physiologicalReaction direction="left-to-right" evidence="5">
        <dbReference type="Rhea" id="RHEA:32132"/>
    </physiologicalReaction>
</comment>
<name>A0A833JBT6_9BACT</name>
<organism evidence="14 15">
    <name type="scientific">Fluviispira multicolorata</name>
    <dbReference type="NCBI Taxonomy" id="2654512"/>
    <lineage>
        <taxon>Bacteria</taxon>
        <taxon>Pseudomonadati</taxon>
        <taxon>Bdellovibrionota</taxon>
        <taxon>Oligoflexia</taxon>
        <taxon>Silvanigrellales</taxon>
        <taxon>Silvanigrellaceae</taxon>
        <taxon>Fluviispira</taxon>
    </lineage>
</organism>
<evidence type="ECO:0000256" key="8">
    <source>
        <dbReference type="ARBA" id="ARBA00039903"/>
    </source>
</evidence>
<keyword evidence="15" id="KW-1185">Reference proteome</keyword>
<dbReference type="EC" id="4.1.1.94" evidence="7"/>
<comment type="function">
    <text evidence="12">Decarboxylates ethylmalonyl-CoA, a potentially toxic metabolite, to form butyryl-CoA, suggesting it might be involved in metabolite proofreading. Acts preferentially on (S)-ethylmalonyl-CoA but also has some activity on the (R)-isomer. Also has methylmalonyl-CoA decarboxylase activity at lower level.</text>
</comment>
<comment type="catalytic activity">
    <reaction evidence="6">
        <text>(2R)-ethylmalonyl-CoA + H(+) = butanoyl-CoA + CO2</text>
        <dbReference type="Rhea" id="RHEA:59540"/>
        <dbReference type="ChEBI" id="CHEBI:15378"/>
        <dbReference type="ChEBI" id="CHEBI:16526"/>
        <dbReference type="ChEBI" id="CHEBI:57371"/>
        <dbReference type="ChEBI" id="CHEBI:85316"/>
        <dbReference type="EC" id="4.1.1.94"/>
    </reaction>
    <physiologicalReaction direction="left-to-right" evidence="6">
        <dbReference type="Rhea" id="RHEA:59541"/>
    </physiologicalReaction>
</comment>
<dbReference type="InterPro" id="IPR001753">
    <property type="entry name" value="Enoyl-CoA_hydra/iso"/>
</dbReference>
<evidence type="ECO:0000313" key="15">
    <source>
        <dbReference type="Proteomes" id="UP000442694"/>
    </source>
</evidence>
<sequence>MIKLVDGEDFTIHILNNICFVTFSSPSTRNAISLRMSAVMQEISWKSENNISIFEKFLKENNCFLIIVQSTVRGIFSSGGNLSDLKNGSKELCQNYASSIKAFCEILHSCSIPSVTLLAGPAYGGGAELALATDFRWSIGKKSDLHFTQMRFGIPAGWGGMQRLSELCPQLSPKKVSAIIVAKMSLLYDQLIRLNLIDRSFLNIKSCIKALNEWRDEIELSPSDVRYDLMQRHKINDAYQLQEYDIKIFDKYFLNLEHKNRIDNFFAKRNKNAE</sequence>
<dbReference type="SUPFAM" id="SSF52096">
    <property type="entry name" value="ClpP/crotonase"/>
    <property type="match status" value="1"/>
</dbReference>
<keyword evidence="3" id="KW-0963">Cytoplasm</keyword>
<dbReference type="Gene3D" id="3.90.226.10">
    <property type="entry name" value="2-enoyl-CoA Hydratase, Chain A, domain 1"/>
    <property type="match status" value="1"/>
</dbReference>